<protein>
    <submittedName>
        <fullName evidence="1">Uncharacterized protein</fullName>
    </submittedName>
</protein>
<dbReference type="Proteomes" id="UP000821845">
    <property type="component" value="Chromosome 4"/>
</dbReference>
<proteinExistence type="predicted"/>
<dbReference type="EMBL" id="CM023484">
    <property type="protein sequence ID" value="KAH6932512.1"/>
    <property type="molecule type" value="Genomic_DNA"/>
</dbReference>
<comment type="caution">
    <text evidence="1">The sequence shown here is derived from an EMBL/GenBank/DDBJ whole genome shotgun (WGS) entry which is preliminary data.</text>
</comment>
<organism evidence="1 2">
    <name type="scientific">Hyalomma asiaticum</name>
    <name type="common">Tick</name>
    <dbReference type="NCBI Taxonomy" id="266040"/>
    <lineage>
        <taxon>Eukaryota</taxon>
        <taxon>Metazoa</taxon>
        <taxon>Ecdysozoa</taxon>
        <taxon>Arthropoda</taxon>
        <taxon>Chelicerata</taxon>
        <taxon>Arachnida</taxon>
        <taxon>Acari</taxon>
        <taxon>Parasitiformes</taxon>
        <taxon>Ixodida</taxon>
        <taxon>Ixodoidea</taxon>
        <taxon>Ixodidae</taxon>
        <taxon>Hyalomminae</taxon>
        <taxon>Hyalomma</taxon>
    </lineage>
</organism>
<evidence type="ECO:0000313" key="1">
    <source>
        <dbReference type="EMBL" id="KAH6932512.1"/>
    </source>
</evidence>
<sequence>MPRHRLVCGLRDAGVRRNLLARSTLSLQESEEAAIAAEMAAHNVVQQMGDGPMSDGINASRKKQEWQKFAKRLQPGRITQSSDNQTCCLCCGSDSHKTTKCRFRRSECFCCRRRGTWLLCAHSTHAKKT</sequence>
<reference evidence="1" key="1">
    <citation type="submission" date="2020-05" db="EMBL/GenBank/DDBJ databases">
        <title>Large-scale comparative analyses of tick genomes elucidate their genetic diversity and vector capacities.</title>
        <authorList>
            <person name="Jia N."/>
            <person name="Wang J."/>
            <person name="Shi W."/>
            <person name="Du L."/>
            <person name="Sun Y."/>
            <person name="Zhan W."/>
            <person name="Jiang J."/>
            <person name="Wang Q."/>
            <person name="Zhang B."/>
            <person name="Ji P."/>
            <person name="Sakyi L.B."/>
            <person name="Cui X."/>
            <person name="Yuan T."/>
            <person name="Jiang B."/>
            <person name="Yang W."/>
            <person name="Lam T.T.-Y."/>
            <person name="Chang Q."/>
            <person name="Ding S."/>
            <person name="Wang X."/>
            <person name="Zhu J."/>
            <person name="Ruan X."/>
            <person name="Zhao L."/>
            <person name="Wei J."/>
            <person name="Que T."/>
            <person name="Du C."/>
            <person name="Cheng J."/>
            <person name="Dai P."/>
            <person name="Han X."/>
            <person name="Huang E."/>
            <person name="Gao Y."/>
            <person name="Liu J."/>
            <person name="Shao H."/>
            <person name="Ye R."/>
            <person name="Li L."/>
            <person name="Wei W."/>
            <person name="Wang X."/>
            <person name="Wang C."/>
            <person name="Yang T."/>
            <person name="Huo Q."/>
            <person name="Li W."/>
            <person name="Guo W."/>
            <person name="Chen H."/>
            <person name="Zhou L."/>
            <person name="Ni X."/>
            <person name="Tian J."/>
            <person name="Zhou Y."/>
            <person name="Sheng Y."/>
            <person name="Liu T."/>
            <person name="Pan Y."/>
            <person name="Xia L."/>
            <person name="Li J."/>
            <person name="Zhao F."/>
            <person name="Cao W."/>
        </authorList>
    </citation>
    <scope>NUCLEOTIDE SEQUENCE</scope>
    <source>
        <strain evidence="1">Hyas-2018</strain>
    </source>
</reference>
<accession>A0ACB7SH90</accession>
<evidence type="ECO:0000313" key="2">
    <source>
        <dbReference type="Proteomes" id="UP000821845"/>
    </source>
</evidence>
<name>A0ACB7SH90_HYAAI</name>
<keyword evidence="2" id="KW-1185">Reference proteome</keyword>
<gene>
    <name evidence="1" type="ORF">HPB50_006494</name>
</gene>